<gene>
    <name evidence="2" type="ordered locus">Francci3_2577</name>
</gene>
<organism evidence="2 3">
    <name type="scientific">Frankia casuarinae (strain DSM 45818 / CECT 9043 / HFP020203 / CcI3)</name>
    <dbReference type="NCBI Taxonomy" id="106370"/>
    <lineage>
        <taxon>Bacteria</taxon>
        <taxon>Bacillati</taxon>
        <taxon>Actinomycetota</taxon>
        <taxon>Actinomycetes</taxon>
        <taxon>Frankiales</taxon>
        <taxon>Frankiaceae</taxon>
        <taxon>Frankia</taxon>
    </lineage>
</organism>
<proteinExistence type="predicted"/>
<dbReference type="EMBL" id="CP000249">
    <property type="protein sequence ID" value="ABD11939.1"/>
    <property type="molecule type" value="Genomic_DNA"/>
</dbReference>
<accession>Q2J9V3</accession>
<dbReference type="AlphaFoldDB" id="Q2J9V3"/>
<evidence type="ECO:0000313" key="3">
    <source>
        <dbReference type="Proteomes" id="UP000001937"/>
    </source>
</evidence>
<evidence type="ECO:0000313" key="2">
    <source>
        <dbReference type="EMBL" id="ABD11939.1"/>
    </source>
</evidence>
<sequence>MDVARRPGLGTETGPLAWDGFARVDYVDQTPGRRGRGRLQFTLLTVEQTMEADVRPGLRVAFVADDPDGPPVFIGVRTMGRRIPGDLRELLGASVVSVAEQVLAGPPRSRWARLDLRVLDALALAWAPYREQVLASHRAAAGQESTATTEPDADLPIDAADRRPRSGSWDGGLWALLAVDELRDADVDLPGAASLGMMGGNSGLGPMHATDGPQQRGDDPAEPGGASDQSAHRAEAARGRWEIPRDLAGLAGIERTLDWEIHAGEVHVVARRRPETSVGAVGGQGDFAAWPRTVEVSFDNGSGIWTPLAPHPDGTLRAQLTITVVLAQLPAVRVRVTDPDGAGP</sequence>
<protein>
    <submittedName>
        <fullName evidence="2">Uncharacterized protein</fullName>
    </submittedName>
</protein>
<feature type="region of interest" description="Disordered" evidence="1">
    <location>
        <begin position="198"/>
        <end position="239"/>
    </location>
</feature>
<feature type="compositionally biased region" description="Basic and acidic residues" evidence="1">
    <location>
        <begin position="230"/>
        <end position="239"/>
    </location>
</feature>
<keyword evidence="3" id="KW-1185">Reference proteome</keyword>
<name>Q2J9V3_FRACC</name>
<dbReference type="RefSeq" id="WP_011436974.1">
    <property type="nucleotide sequence ID" value="NC_007777.1"/>
</dbReference>
<dbReference type="Proteomes" id="UP000001937">
    <property type="component" value="Chromosome"/>
</dbReference>
<feature type="region of interest" description="Disordered" evidence="1">
    <location>
        <begin position="140"/>
        <end position="167"/>
    </location>
</feature>
<dbReference type="KEGG" id="fra:Francci3_2577"/>
<dbReference type="eggNOG" id="ENOG50344UW">
    <property type="taxonomic scope" value="Bacteria"/>
</dbReference>
<dbReference type="OrthoDB" id="3213412at2"/>
<evidence type="ECO:0000256" key="1">
    <source>
        <dbReference type="SAM" id="MobiDB-lite"/>
    </source>
</evidence>
<reference evidence="2 3" key="1">
    <citation type="journal article" date="2007" name="Genome Res.">
        <title>Genome characteristics of facultatively symbiotic Frankia sp. strains reflect host range and host plant biogeography.</title>
        <authorList>
            <person name="Normand P."/>
            <person name="Lapierre P."/>
            <person name="Tisa L.S."/>
            <person name="Gogarten J.P."/>
            <person name="Alloisio N."/>
            <person name="Bagnarol E."/>
            <person name="Bassi C.A."/>
            <person name="Berry A.M."/>
            <person name="Bickhart D.M."/>
            <person name="Choisne N."/>
            <person name="Couloux A."/>
            <person name="Cournoyer B."/>
            <person name="Cruveiller S."/>
            <person name="Daubin V."/>
            <person name="Demange N."/>
            <person name="Francino M.P."/>
            <person name="Goltsman E."/>
            <person name="Huang Y."/>
            <person name="Kopp O.R."/>
            <person name="Labarre L."/>
            <person name="Lapidus A."/>
            <person name="Lavire C."/>
            <person name="Marechal J."/>
            <person name="Martinez M."/>
            <person name="Mastronunzio J.E."/>
            <person name="Mullin B.C."/>
            <person name="Niemann J."/>
            <person name="Pujic P."/>
            <person name="Rawnsley T."/>
            <person name="Rouy Z."/>
            <person name="Schenowitz C."/>
            <person name="Sellstedt A."/>
            <person name="Tavares F."/>
            <person name="Tomkins J.P."/>
            <person name="Vallenet D."/>
            <person name="Valverde C."/>
            <person name="Wall L.G."/>
            <person name="Wang Y."/>
            <person name="Medigue C."/>
            <person name="Benson D.R."/>
        </authorList>
    </citation>
    <scope>NUCLEOTIDE SEQUENCE [LARGE SCALE GENOMIC DNA]</scope>
    <source>
        <strain evidence="3">DSM 45818 / CECT 9043 / CcI3</strain>
    </source>
</reference>
<dbReference type="HOGENOM" id="CLU_805972_0_0_11"/>